<sequence length="58" mass="6582">MSHSVTKILILVELEDGTVRQVLASKEQKELALHFLKAETGALRVTEEVEPFELTFKK</sequence>
<proteinExistence type="predicted"/>
<dbReference type="RefSeq" id="WP_170114152.1">
    <property type="nucleotide sequence ID" value="NZ_QBKI01000011.1"/>
</dbReference>
<dbReference type="AlphaFoldDB" id="A0A2T5YD38"/>
<evidence type="ECO:0000313" key="1">
    <source>
        <dbReference type="EMBL" id="PTX14430.1"/>
    </source>
</evidence>
<comment type="caution">
    <text evidence="1">The sequence shown here is derived from an EMBL/GenBank/DDBJ whole genome shotgun (WGS) entry which is preliminary data.</text>
</comment>
<dbReference type="EMBL" id="QBKI01000011">
    <property type="protein sequence ID" value="PTX14430.1"/>
    <property type="molecule type" value="Genomic_DNA"/>
</dbReference>
<organism evidence="1 2">
    <name type="scientific">Pontibacter mucosus</name>
    <dbReference type="NCBI Taxonomy" id="1649266"/>
    <lineage>
        <taxon>Bacteria</taxon>
        <taxon>Pseudomonadati</taxon>
        <taxon>Bacteroidota</taxon>
        <taxon>Cytophagia</taxon>
        <taxon>Cytophagales</taxon>
        <taxon>Hymenobacteraceae</taxon>
        <taxon>Pontibacter</taxon>
    </lineage>
</organism>
<dbReference type="Proteomes" id="UP000244225">
    <property type="component" value="Unassembled WGS sequence"/>
</dbReference>
<reference evidence="1 2" key="1">
    <citation type="submission" date="2018-04" db="EMBL/GenBank/DDBJ databases">
        <title>Genomic Encyclopedia of Archaeal and Bacterial Type Strains, Phase II (KMG-II): from individual species to whole genera.</title>
        <authorList>
            <person name="Goeker M."/>
        </authorList>
    </citation>
    <scope>NUCLEOTIDE SEQUENCE [LARGE SCALE GENOMIC DNA]</scope>
    <source>
        <strain evidence="1 2">DSM 100162</strain>
    </source>
</reference>
<keyword evidence="2" id="KW-1185">Reference proteome</keyword>
<name>A0A2T5YD38_9BACT</name>
<accession>A0A2T5YD38</accession>
<gene>
    <name evidence="1" type="ORF">C8N40_11195</name>
</gene>
<protein>
    <submittedName>
        <fullName evidence="1">Uncharacterized protein</fullName>
    </submittedName>
</protein>
<evidence type="ECO:0000313" key="2">
    <source>
        <dbReference type="Proteomes" id="UP000244225"/>
    </source>
</evidence>